<organism evidence="2 3">
    <name type="scientific">Porites lobata</name>
    <dbReference type="NCBI Taxonomy" id="104759"/>
    <lineage>
        <taxon>Eukaryota</taxon>
        <taxon>Metazoa</taxon>
        <taxon>Cnidaria</taxon>
        <taxon>Anthozoa</taxon>
        <taxon>Hexacorallia</taxon>
        <taxon>Scleractinia</taxon>
        <taxon>Fungiina</taxon>
        <taxon>Poritidae</taxon>
        <taxon>Porites</taxon>
    </lineage>
</organism>
<gene>
    <name evidence="2" type="ORF">PLOB_00020991</name>
</gene>
<proteinExistence type="predicted"/>
<comment type="caution">
    <text evidence="2">The sequence shown here is derived from an EMBL/GenBank/DDBJ whole genome shotgun (WGS) entry which is preliminary data.</text>
</comment>
<dbReference type="Proteomes" id="UP001159405">
    <property type="component" value="Unassembled WGS sequence"/>
</dbReference>
<evidence type="ECO:0000313" key="2">
    <source>
        <dbReference type="EMBL" id="CAH3178631.1"/>
    </source>
</evidence>
<name>A0ABN8RH63_9CNID</name>
<accession>A0ABN8RH63</accession>
<sequence length="341" mass="38167">MSVLEVFQWIKTNFNETVAAKFKEPKIALIALLLTEQNINGKGLPFLANRGTKDQMEACGLELIGDQMKLLEVLDAMESDISFKNHQPKKLTKPSTKNIDKELRKRMYNAKKKAVRAAVIKKWPGNDLPNFKKNPSQLKVLHELVEELEEDCTYMTVGFNKEAIRKHILDILNERRRHVRNGHDYTKVDKAKKKQSAQVASCKPDDTQTENDECTQPENSDGGDTEDVRSSDDSQSCSSASSPSASILPSSEDDESNKGIPMASAKLIVRCAFNEVRVVDISRSQLQSAAKTLKVPIKESESRSKEVLISNVAQALVSKGFVKIPPKEKISRDDVQILKPF</sequence>
<evidence type="ECO:0000313" key="3">
    <source>
        <dbReference type="Proteomes" id="UP001159405"/>
    </source>
</evidence>
<dbReference type="EMBL" id="CALNXK010000243">
    <property type="protein sequence ID" value="CAH3178631.1"/>
    <property type="molecule type" value="Genomic_DNA"/>
</dbReference>
<keyword evidence="3" id="KW-1185">Reference proteome</keyword>
<feature type="compositionally biased region" description="Low complexity" evidence="1">
    <location>
        <begin position="233"/>
        <end position="250"/>
    </location>
</feature>
<feature type="compositionally biased region" description="Acidic residues" evidence="1">
    <location>
        <begin position="207"/>
        <end position="225"/>
    </location>
</feature>
<reference evidence="2 3" key="1">
    <citation type="submission" date="2022-05" db="EMBL/GenBank/DDBJ databases">
        <authorList>
            <consortium name="Genoscope - CEA"/>
            <person name="William W."/>
        </authorList>
    </citation>
    <scope>NUCLEOTIDE SEQUENCE [LARGE SCALE GENOMIC DNA]</scope>
</reference>
<feature type="region of interest" description="Disordered" evidence="1">
    <location>
        <begin position="182"/>
        <end position="258"/>
    </location>
</feature>
<protein>
    <submittedName>
        <fullName evidence="2">Uncharacterized protein</fullName>
    </submittedName>
</protein>
<evidence type="ECO:0000256" key="1">
    <source>
        <dbReference type="SAM" id="MobiDB-lite"/>
    </source>
</evidence>